<comment type="similarity">
    <text evidence="2">Belongs to the G-protein coupled receptor 3 family.</text>
</comment>
<dbReference type="Pfam" id="PF01094">
    <property type="entry name" value="ANF_receptor"/>
    <property type="match status" value="1"/>
</dbReference>
<dbReference type="Proteomes" id="UP001181693">
    <property type="component" value="Unassembled WGS sequence"/>
</dbReference>
<evidence type="ECO:0000256" key="3">
    <source>
        <dbReference type="ARBA" id="ARBA00022475"/>
    </source>
</evidence>
<keyword evidence="3" id="KW-1003">Cell membrane</keyword>
<keyword evidence="8 12" id="KW-0472">Membrane</keyword>
<dbReference type="PRINTS" id="PR01535">
    <property type="entry name" value="VOMERONASL2R"/>
</dbReference>
<dbReference type="PRINTS" id="PR00248">
    <property type="entry name" value="GPCRMGR"/>
</dbReference>
<evidence type="ECO:0000256" key="11">
    <source>
        <dbReference type="ARBA" id="ARBA00023224"/>
    </source>
</evidence>
<feature type="transmembrane region" description="Helical" evidence="12">
    <location>
        <begin position="624"/>
        <end position="646"/>
    </location>
</feature>
<dbReference type="InterPro" id="IPR000068">
    <property type="entry name" value="GPCR_3_Ca_sens_rcpt-rel"/>
</dbReference>
<feature type="transmembrane region" description="Helical" evidence="12">
    <location>
        <begin position="404"/>
        <end position="427"/>
    </location>
</feature>
<dbReference type="InterPro" id="IPR001828">
    <property type="entry name" value="ANF_lig-bd_rcpt"/>
</dbReference>
<keyword evidence="6 12" id="KW-1133">Transmembrane helix</keyword>
<keyword evidence="10" id="KW-0325">Glycoprotein</keyword>
<evidence type="ECO:0000259" key="13">
    <source>
        <dbReference type="PROSITE" id="PS50259"/>
    </source>
</evidence>
<dbReference type="InterPro" id="IPR028082">
    <property type="entry name" value="Peripla_BP_I"/>
</dbReference>
<feature type="transmembrane region" description="Helical" evidence="12">
    <location>
        <begin position="439"/>
        <end position="463"/>
    </location>
</feature>
<evidence type="ECO:0000313" key="14">
    <source>
        <dbReference type="EMBL" id="DBA25635.1"/>
    </source>
</evidence>
<evidence type="ECO:0000256" key="1">
    <source>
        <dbReference type="ARBA" id="ARBA00004651"/>
    </source>
</evidence>
<keyword evidence="5" id="KW-0732">Signal</keyword>
<evidence type="ECO:0000256" key="12">
    <source>
        <dbReference type="SAM" id="Phobius"/>
    </source>
</evidence>
<gene>
    <name evidence="14" type="ORF">GDO54_010000</name>
</gene>
<keyword evidence="9" id="KW-0675">Receptor</keyword>
<dbReference type="InterPro" id="IPR017978">
    <property type="entry name" value="GPCR_3_C"/>
</dbReference>
<sequence length="671" mass="77201">MDSRFNNHFQFPSFYRTVPDERDQIQTIILLLKHFGWNWVGILSLDDEDSSMINMRLKSLLGKNGICVEFAVTLPYYHNFLQNENVFYSLSRSTCSIVILYGNTQFSQLFLDIRQISAFNKIFVLFGTFLIDNTFSYFITFNGSLLVNLHSAKIPGLKDYLLDMNPEKYPDNPMLLDAWNMEFFCLPESLLNISNYEACRESYSFRSVNPSYYDVENFCYTFNVYSAVYALAFSLHNTCVYKKEIRTKKLLLWQMNRYLRRAHFTTKGAEEIQLNEGKVSPRFDLLNIIITPNKSLSKIKVGDFYNHGREMILQLNASAVQWNPKFPQTPRSLCSESCLPGYQKHQHEGAQPCCHYCVPCPENGITERNDMEKCYKCPEDRWPNERRDTCILRTIEFLSYGDTLGMSFVFMTLIFCFGAVIIFAIFLKHKDTPIVKANNQMLSFILLISLILSSLCPLLFIGYPTKISCLLRQAVFGTIFSVAVSSVLAKTVTVVLAFNVTRPISLLNKWVKKEFSVFLLIICSLGQLVICVFWLVFTPPFPEYDSQVEAGKIILQCNENVVIAFYIMIGYMGFLAMFGFIVAFLARKLPDTFNEAQYITFSMLVFCSVWISFIPAYLSTRGKYMVAVEVFAILSSSAGLMGCIFIPKCYIILMRPELNVKATIAQRKVFR</sequence>
<dbReference type="GO" id="GO:0004930">
    <property type="term" value="F:G protein-coupled receptor activity"/>
    <property type="evidence" value="ECO:0007669"/>
    <property type="project" value="UniProtKB-KW"/>
</dbReference>
<feature type="transmembrane region" description="Helical" evidence="12">
    <location>
        <begin position="598"/>
        <end position="618"/>
    </location>
</feature>
<comment type="caution">
    <text evidence="14">The sequence shown here is derived from an EMBL/GenBank/DDBJ whole genome shotgun (WGS) entry which is preliminary data.</text>
</comment>
<evidence type="ECO:0000256" key="8">
    <source>
        <dbReference type="ARBA" id="ARBA00023136"/>
    </source>
</evidence>
<dbReference type="EMBL" id="DYDO01000004">
    <property type="protein sequence ID" value="DBA25635.1"/>
    <property type="molecule type" value="Genomic_DNA"/>
</dbReference>
<evidence type="ECO:0000256" key="4">
    <source>
        <dbReference type="ARBA" id="ARBA00022692"/>
    </source>
</evidence>
<dbReference type="SUPFAM" id="SSF53822">
    <property type="entry name" value="Periplasmic binding protein-like I"/>
    <property type="match status" value="1"/>
</dbReference>
<feature type="transmembrane region" description="Helical" evidence="12">
    <location>
        <begin position="475"/>
        <end position="497"/>
    </location>
</feature>
<keyword evidence="7" id="KW-0297">G-protein coupled receptor</keyword>
<dbReference type="Pfam" id="PF00003">
    <property type="entry name" value="7tm_3"/>
    <property type="match status" value="1"/>
</dbReference>
<feature type="transmembrane region" description="Helical" evidence="12">
    <location>
        <begin position="563"/>
        <end position="586"/>
    </location>
</feature>
<evidence type="ECO:0000256" key="10">
    <source>
        <dbReference type="ARBA" id="ARBA00023180"/>
    </source>
</evidence>
<protein>
    <recommendedName>
        <fullName evidence="13">G-protein coupled receptors family 3 profile domain-containing protein</fullName>
    </recommendedName>
</protein>
<dbReference type="InterPro" id="IPR004073">
    <property type="entry name" value="GPCR_3_vmron_rcpt_2"/>
</dbReference>
<dbReference type="Gene3D" id="3.40.50.2300">
    <property type="match status" value="2"/>
</dbReference>
<dbReference type="AlphaFoldDB" id="A0AAV3AS20"/>
<keyword evidence="11" id="KW-0807">Transducer</keyword>
<organism evidence="14 15">
    <name type="scientific">Pyxicephalus adspersus</name>
    <name type="common">African bullfrog</name>
    <dbReference type="NCBI Taxonomy" id="30357"/>
    <lineage>
        <taxon>Eukaryota</taxon>
        <taxon>Metazoa</taxon>
        <taxon>Chordata</taxon>
        <taxon>Craniata</taxon>
        <taxon>Vertebrata</taxon>
        <taxon>Euteleostomi</taxon>
        <taxon>Amphibia</taxon>
        <taxon>Batrachia</taxon>
        <taxon>Anura</taxon>
        <taxon>Neobatrachia</taxon>
        <taxon>Ranoidea</taxon>
        <taxon>Pyxicephalidae</taxon>
        <taxon>Pyxicephalinae</taxon>
        <taxon>Pyxicephalus</taxon>
    </lineage>
</organism>
<evidence type="ECO:0000256" key="7">
    <source>
        <dbReference type="ARBA" id="ARBA00023040"/>
    </source>
</evidence>
<dbReference type="InterPro" id="IPR038550">
    <property type="entry name" value="GPCR_3_9-Cys_sf"/>
</dbReference>
<dbReference type="InterPro" id="IPR000337">
    <property type="entry name" value="GPCR_3"/>
</dbReference>
<dbReference type="PROSITE" id="PS50259">
    <property type="entry name" value="G_PROTEIN_RECEP_F3_4"/>
    <property type="match status" value="1"/>
</dbReference>
<name>A0AAV3AS20_PYXAD</name>
<keyword evidence="15" id="KW-1185">Reference proteome</keyword>
<dbReference type="Gene3D" id="2.10.50.30">
    <property type="entry name" value="GPCR, family 3, nine cysteines domain"/>
    <property type="match status" value="1"/>
</dbReference>
<dbReference type="FunFam" id="2.10.50.30:FF:000002">
    <property type="entry name" value="Vomeronasal 2 receptor, h1"/>
    <property type="match status" value="1"/>
</dbReference>
<dbReference type="Pfam" id="PF07562">
    <property type="entry name" value="NCD3G"/>
    <property type="match status" value="1"/>
</dbReference>
<accession>A0AAV3AS20</accession>
<dbReference type="PANTHER" id="PTHR24061">
    <property type="entry name" value="CALCIUM-SENSING RECEPTOR-RELATED"/>
    <property type="match status" value="1"/>
</dbReference>
<evidence type="ECO:0000256" key="6">
    <source>
        <dbReference type="ARBA" id="ARBA00022989"/>
    </source>
</evidence>
<feature type="transmembrane region" description="Helical" evidence="12">
    <location>
        <begin position="517"/>
        <end position="537"/>
    </location>
</feature>
<evidence type="ECO:0000313" key="15">
    <source>
        <dbReference type="Proteomes" id="UP001181693"/>
    </source>
</evidence>
<evidence type="ECO:0000256" key="5">
    <source>
        <dbReference type="ARBA" id="ARBA00022729"/>
    </source>
</evidence>
<evidence type="ECO:0000256" key="2">
    <source>
        <dbReference type="ARBA" id="ARBA00007242"/>
    </source>
</evidence>
<comment type="subcellular location">
    <subcellularLocation>
        <location evidence="1">Cell membrane</location>
        <topology evidence="1">Multi-pass membrane protein</topology>
    </subcellularLocation>
</comment>
<reference evidence="14" key="1">
    <citation type="thesis" date="2020" institute="ProQuest LLC" country="789 East Eisenhower Parkway, Ann Arbor, MI, USA">
        <title>Comparative Genomics and Chromosome Evolution.</title>
        <authorList>
            <person name="Mudd A.B."/>
        </authorList>
    </citation>
    <scope>NUCLEOTIDE SEQUENCE</scope>
    <source>
        <strain evidence="14">1538</strain>
        <tissue evidence="14">Blood</tissue>
    </source>
</reference>
<evidence type="ECO:0000256" key="9">
    <source>
        <dbReference type="ARBA" id="ARBA00023170"/>
    </source>
</evidence>
<dbReference type="InterPro" id="IPR011500">
    <property type="entry name" value="GPCR_3_9-Cys_dom"/>
</dbReference>
<dbReference type="PANTHER" id="PTHR24061:SF560">
    <property type="entry name" value="VOMERONASAL TYPE-2 RECEPTOR 26-LIKE"/>
    <property type="match status" value="1"/>
</dbReference>
<dbReference type="GO" id="GO:0005886">
    <property type="term" value="C:plasma membrane"/>
    <property type="evidence" value="ECO:0007669"/>
    <property type="project" value="UniProtKB-SubCell"/>
</dbReference>
<keyword evidence="4 12" id="KW-0812">Transmembrane</keyword>
<feature type="domain" description="G-protein coupled receptors family 3 profile" evidence="13">
    <location>
        <begin position="404"/>
        <end position="668"/>
    </location>
</feature>
<proteinExistence type="inferred from homology"/>